<evidence type="ECO:0000256" key="1">
    <source>
        <dbReference type="PROSITE-ProRule" id="PRU10141"/>
    </source>
</evidence>
<name>V6TTN6_GIAIN</name>
<feature type="binding site" evidence="1">
    <location>
        <position position="56"/>
    </location>
    <ligand>
        <name>ATP</name>
        <dbReference type="ChEBI" id="CHEBI:30616"/>
    </ligand>
</feature>
<proteinExistence type="predicted"/>
<dbReference type="PROSITE" id="PS00107">
    <property type="entry name" value="PROTEIN_KINASE_ATP"/>
    <property type="match status" value="1"/>
</dbReference>
<organism evidence="2 3">
    <name type="scientific">Giardia intestinalis</name>
    <name type="common">Giardia lamblia</name>
    <dbReference type="NCBI Taxonomy" id="5741"/>
    <lineage>
        <taxon>Eukaryota</taxon>
        <taxon>Metamonada</taxon>
        <taxon>Diplomonadida</taxon>
        <taxon>Hexamitidae</taxon>
        <taxon>Giardiinae</taxon>
        <taxon>Giardia</taxon>
    </lineage>
</organism>
<dbReference type="VEuPathDB" id="GiardiaDB:QR46_3757"/>
<protein>
    <submittedName>
        <fullName evidence="2">Ankyrin repeat protein</fullName>
    </submittedName>
</protein>
<evidence type="ECO:0000313" key="2">
    <source>
        <dbReference type="EMBL" id="ESU40380.1"/>
    </source>
</evidence>
<dbReference type="AlphaFoldDB" id="V6TTN6"/>
<dbReference type="Proteomes" id="UP000018040">
    <property type="component" value="Unassembled WGS sequence"/>
</dbReference>
<dbReference type="OrthoDB" id="10603166at2759"/>
<keyword evidence="1" id="KW-0067">ATP-binding</keyword>
<dbReference type="EMBL" id="AHHH01000237">
    <property type="protein sequence ID" value="ESU40380.1"/>
    <property type="molecule type" value="Genomic_DNA"/>
</dbReference>
<evidence type="ECO:0000313" key="3">
    <source>
        <dbReference type="Proteomes" id="UP000018040"/>
    </source>
</evidence>
<accession>V6TTN6</accession>
<dbReference type="InterPro" id="IPR017441">
    <property type="entry name" value="Protein_kinase_ATP_BS"/>
</dbReference>
<dbReference type="GO" id="GO:0005524">
    <property type="term" value="F:ATP binding"/>
    <property type="evidence" value="ECO:0007669"/>
    <property type="project" value="UniProtKB-UniRule"/>
</dbReference>
<sequence>MTSKDLAFTVVGAKSGTSGIPTFSLDELNRCKGVMLGGGAFGKVYAIEGFSSLAVKEIYLNGQQDRLKEITKFELGALSRFSSATRCLRTMTSSTLSWTATMEICNNLSLTTRILRSLFLKSC</sequence>
<reference evidence="2 3" key="2">
    <citation type="journal article" date="2013" name="Genome Biol. Evol.">
        <title>Genome sequencing of Giardia lamblia genotypes A2 and B isolates (DH and GS) and comparative analysis with the genomes of genotypes A1 and E (WB and Pig).</title>
        <authorList>
            <person name="Adam R.D."/>
            <person name="Dahlstrom E.W."/>
            <person name="Martens C.A."/>
            <person name="Bruno D.P."/>
            <person name="Barbian K.D."/>
            <person name="Ricklefs S.M."/>
            <person name="Hernandez M.M."/>
            <person name="Narla N.P."/>
            <person name="Patel R.B."/>
            <person name="Porcella S.F."/>
            <person name="Nash T.E."/>
        </authorList>
    </citation>
    <scope>NUCLEOTIDE SEQUENCE [LARGE SCALE GENOMIC DNA]</scope>
    <source>
        <strain evidence="2 3">GS</strain>
    </source>
</reference>
<reference evidence="3" key="1">
    <citation type="submission" date="2012-02" db="EMBL/GenBank/DDBJ databases">
        <title>Genome sequencing of Giardia lamblia Genotypes A2 and B isolates (DH and GS) and comparative analysis with the genomes of Genotypes A1 and E (WB and Pig).</title>
        <authorList>
            <person name="Adam R."/>
            <person name="Dahlstrom E."/>
            <person name="Martens C."/>
            <person name="Bruno D."/>
            <person name="Barbian K."/>
            <person name="Porcella S.F."/>
            <person name="Nash T."/>
        </authorList>
    </citation>
    <scope>NUCLEOTIDE SEQUENCE</scope>
    <source>
        <strain evidence="3">GS</strain>
    </source>
</reference>
<comment type="caution">
    <text evidence="2">The sequence shown here is derived from an EMBL/GenBank/DDBJ whole genome shotgun (WGS) entry which is preliminary data.</text>
</comment>
<gene>
    <name evidence="2" type="ORF">GSB_154443</name>
</gene>
<keyword evidence="1" id="KW-0547">Nucleotide-binding</keyword>